<proteinExistence type="predicted"/>
<dbReference type="RefSeq" id="WP_007119934.1">
    <property type="nucleotide sequence ID" value="NZ_ABID01000004.1"/>
</dbReference>
<keyword evidence="5" id="KW-1185">Reference proteome</keyword>
<dbReference type="EMBL" id="ABID01000004">
    <property type="protein sequence ID" value="EDQ04169.1"/>
    <property type="molecule type" value="Genomic_DNA"/>
</dbReference>
<evidence type="ECO:0000313" key="4">
    <source>
        <dbReference type="EMBL" id="EDQ04169.1"/>
    </source>
</evidence>
<evidence type="ECO:0000313" key="5">
    <source>
        <dbReference type="Proteomes" id="UP000003257"/>
    </source>
</evidence>
<feature type="domain" description="YhdP central" evidence="3">
    <location>
        <begin position="374"/>
        <end position="805"/>
    </location>
</feature>
<dbReference type="InterPro" id="IPR006311">
    <property type="entry name" value="TAT_signal"/>
</dbReference>
<dbReference type="Proteomes" id="UP000003257">
    <property type="component" value="Unassembled WGS sequence"/>
</dbReference>
<feature type="region of interest" description="Disordered" evidence="1">
    <location>
        <begin position="1092"/>
        <end position="1113"/>
    </location>
</feature>
<reference evidence="4 5" key="1">
    <citation type="submission" date="2007-11" db="EMBL/GenBank/DDBJ databases">
        <authorList>
            <person name="Wagner-Dobler I."/>
            <person name="Ferriera S."/>
            <person name="Johnson J."/>
            <person name="Kravitz S."/>
            <person name="Beeson K."/>
            <person name="Sutton G."/>
            <person name="Rogers Y.-H."/>
            <person name="Friedman R."/>
            <person name="Frazier M."/>
            <person name="Venter J.C."/>
        </authorList>
    </citation>
    <scope>NUCLEOTIDE SEQUENCE [LARGE SCALE GENOMIC DNA]</scope>
    <source>
        <strain evidence="4 5">HEL-45</strain>
    </source>
</reference>
<dbReference type="InterPro" id="IPR025263">
    <property type="entry name" value="YhdP_central"/>
</dbReference>
<feature type="compositionally biased region" description="Pro residues" evidence="1">
    <location>
        <begin position="1"/>
        <end position="12"/>
    </location>
</feature>
<accession>A0ABM9X405</accession>
<comment type="caution">
    <text evidence="4">The sequence shown here is derived from an EMBL/GenBank/DDBJ whole genome shotgun (WGS) entry which is preliminary data.</text>
</comment>
<keyword evidence="2" id="KW-1133">Transmembrane helix</keyword>
<feature type="transmembrane region" description="Helical" evidence="2">
    <location>
        <begin position="26"/>
        <end position="48"/>
    </location>
</feature>
<dbReference type="Pfam" id="PF13116">
    <property type="entry name" value="YhdP"/>
    <property type="match status" value="1"/>
</dbReference>
<sequence>MSDPPPSSPPEPTGKGPSRRRPLRRVGVASLVALVLLAVLATGAAIHFTGRPIPAPLWVQERIETRIASALPQARVEFGAMEFVVDEGWRPRVRLQDILVTTPEGDEIVSFNEFKASLSMRSLLRGVAQPREISLSGVVANLRRGADGRVSLSAGAGIAPPEREAATLPQLIGQIDNVLAAPALSALRSVELRALTLRFEDARAGRAWTGDGGRLRLSRSGEQVDLSADLAVLSGGAGVATLTANYSSRIGQNAATFGVTFDGIDARDIAAQGPAFSWLEVLRANISGAVRSGIDSAGHFAPINASLQIDKGVLQPHSQTKPIPFDGARSYFSYDPARQLLRFDEMSLDSPWVSGNITGTSQLGDVTGGIPGEMVGQFSLRDLRANPAEVYSEPVALDQADIDFQLSLNPFRLKLGRLEINDQGRSLRLDGELLAEPEGWNLSLDGRMDRLGPERLLTLWPEGVKPKTRTWLDENLHAGQMRNLDLALRMAPGQAPQTYVAFDYAGAEVRFLKTLPHITDGSGHMSLLDNRLVVTVDAGEVIAPQGGAVTLDGSSFIIPDVRVKDGSPSVIRLATRSTLTAALSLLNQPPMQVMDKAGLPVTLADGMAVLKGTLALPLKKGGKPEDVHYHFAGDLLSLSTDTLVKDRSLRASRLAITASNERITIGGEGRIDGVGFDGEWSQAIGPGSDESRLTGQVALTPSGLEAFGIALPPGSIRGSGTGQIALDLKKGQAPRFSLQSNLSGVGISVPQLSWVKAPGSKGELRLAGRLGETPNVDAFQLTAPGLSLAGSIDLKPGGALDRVQIDRLRRGDWLDIPVQLIGRGKGNPVQVVLGGGMLDMRRAEFGSAGGQPGPPMRVALDRLQITDTIYLANLSGTFDTAKGMDGTFTAQLNGGTSVQGQVLPQGGRSAVRVVSNDAGGILRSAGLVKQVVGGNLSLTLLPVGTGGAFDGQLTVDDVGIRDAPGIAALVNAISVVGLINELNGDGIYFDDVEANFRLTPNRLTLTEASAVGASLGLSMDGVYALDSGLIDMQGVISPVYMFNGIGSLFTRKGEGLIGFNYRLTGAAKEPNVSVNPLSALTPGMFRELFRRPPPTVPQVQGQANPVARVPEDR</sequence>
<keyword evidence="2" id="KW-0472">Membrane</keyword>
<organism evidence="4 5">
    <name type="scientific">Sulfitobacter indolifex HEL-45</name>
    <dbReference type="NCBI Taxonomy" id="391624"/>
    <lineage>
        <taxon>Bacteria</taxon>
        <taxon>Pseudomonadati</taxon>
        <taxon>Pseudomonadota</taxon>
        <taxon>Alphaproteobacteria</taxon>
        <taxon>Rhodobacterales</taxon>
        <taxon>Roseobacteraceae</taxon>
        <taxon>Sulfitobacter</taxon>
    </lineage>
</organism>
<evidence type="ECO:0000256" key="2">
    <source>
        <dbReference type="SAM" id="Phobius"/>
    </source>
</evidence>
<evidence type="ECO:0000259" key="3">
    <source>
        <dbReference type="Pfam" id="PF13116"/>
    </source>
</evidence>
<evidence type="ECO:0000256" key="1">
    <source>
        <dbReference type="SAM" id="MobiDB-lite"/>
    </source>
</evidence>
<protein>
    <recommendedName>
        <fullName evidence="3">YhdP central domain-containing protein</fullName>
    </recommendedName>
</protein>
<dbReference type="PROSITE" id="PS51318">
    <property type="entry name" value="TAT"/>
    <property type="match status" value="1"/>
</dbReference>
<gene>
    <name evidence="4" type="ORF">OIHEL45_14609</name>
</gene>
<keyword evidence="2" id="KW-0812">Transmembrane</keyword>
<name>A0ABM9X405_9RHOB</name>
<feature type="region of interest" description="Disordered" evidence="1">
    <location>
        <begin position="1"/>
        <end position="21"/>
    </location>
</feature>